<sequence length="239" mass="25641">MKKLIDFLKFTAGVLAAANAMAPVPVIIGGNIVAEHSEPYILSLQRSGSHFCGGSLGTFVSKGVTAAHCYYSSGVTKIQVDTFRRHPNYNSRTLINDIAVLLLRSSFVIDDYVVPISLPAHQNNEWMPNGADVRVCGWGNTSSSSSNYPSELHCVNVDIVSNSICNDRSHYNGEILKGMFCAGILDVGGKDACQGDSGGPVTYNGQLVGATSWGYGCAQAKYPGVYTDVAMFKNWIDSQ</sequence>
<dbReference type="SUPFAM" id="SSF50494">
    <property type="entry name" value="Trypsin-like serine proteases"/>
    <property type="match status" value="1"/>
</dbReference>
<evidence type="ECO:0000256" key="1">
    <source>
        <dbReference type="ARBA" id="ARBA00004613"/>
    </source>
</evidence>
<proteinExistence type="inferred from homology"/>
<gene>
    <name evidence="11" type="ORF">GSOID_T00006069001</name>
</gene>
<name>E4WU68_OIKDI</name>
<keyword evidence="4 8" id="KW-0645">Protease</keyword>
<dbReference type="InterPro" id="IPR018114">
    <property type="entry name" value="TRYPSIN_HIS"/>
</dbReference>
<comment type="similarity">
    <text evidence="2">Belongs to the peptidase S1 family. Snake venom subfamily.</text>
</comment>
<comment type="subcellular location">
    <subcellularLocation>
        <location evidence="1">Secreted</location>
    </subcellularLocation>
</comment>
<evidence type="ECO:0000313" key="12">
    <source>
        <dbReference type="Proteomes" id="UP000001307"/>
    </source>
</evidence>
<keyword evidence="12" id="KW-1185">Reference proteome</keyword>
<dbReference type="InterPro" id="IPR001314">
    <property type="entry name" value="Peptidase_S1A"/>
</dbReference>
<dbReference type="CDD" id="cd00190">
    <property type="entry name" value="Tryp_SPc"/>
    <property type="match status" value="1"/>
</dbReference>
<protein>
    <recommendedName>
        <fullName evidence="10">Peptidase S1 domain-containing protein</fullName>
    </recommendedName>
</protein>
<keyword evidence="5 8" id="KW-0378">Hydrolase</keyword>
<dbReference type="PROSITE" id="PS00134">
    <property type="entry name" value="TRYPSIN_HIS"/>
    <property type="match status" value="1"/>
</dbReference>
<dbReference type="AlphaFoldDB" id="E4WU68"/>
<keyword evidence="3" id="KW-0964">Secreted</keyword>
<evidence type="ECO:0000256" key="4">
    <source>
        <dbReference type="ARBA" id="ARBA00022670"/>
    </source>
</evidence>
<dbReference type="InterPro" id="IPR050127">
    <property type="entry name" value="Serine_Proteases_S1"/>
</dbReference>
<dbReference type="Pfam" id="PF00089">
    <property type="entry name" value="Trypsin"/>
    <property type="match status" value="1"/>
</dbReference>
<dbReference type="GO" id="GO:0004252">
    <property type="term" value="F:serine-type endopeptidase activity"/>
    <property type="evidence" value="ECO:0007669"/>
    <property type="project" value="InterPro"/>
</dbReference>
<keyword evidence="6 8" id="KW-0720">Serine protease</keyword>
<reference evidence="11" key="1">
    <citation type="journal article" date="2010" name="Science">
        <title>Plasticity of animal genome architecture unmasked by rapid evolution of a pelagic tunicate.</title>
        <authorList>
            <person name="Denoeud F."/>
            <person name="Henriet S."/>
            <person name="Mungpakdee S."/>
            <person name="Aury J.M."/>
            <person name="Da Silva C."/>
            <person name="Brinkmann H."/>
            <person name="Mikhaleva J."/>
            <person name="Olsen L.C."/>
            <person name="Jubin C."/>
            <person name="Canestro C."/>
            <person name="Bouquet J.M."/>
            <person name="Danks G."/>
            <person name="Poulain J."/>
            <person name="Campsteijn C."/>
            <person name="Adamski M."/>
            <person name="Cross I."/>
            <person name="Yadetie F."/>
            <person name="Muffato M."/>
            <person name="Louis A."/>
            <person name="Butcher S."/>
            <person name="Tsagkogeorga G."/>
            <person name="Konrad A."/>
            <person name="Singh S."/>
            <person name="Jensen M.F."/>
            <person name="Cong E.H."/>
            <person name="Eikeseth-Otteraa H."/>
            <person name="Noel B."/>
            <person name="Anthouard V."/>
            <person name="Porcel B.M."/>
            <person name="Kachouri-Lafond R."/>
            <person name="Nishino A."/>
            <person name="Ugolini M."/>
            <person name="Chourrout P."/>
            <person name="Nishida H."/>
            <person name="Aasland R."/>
            <person name="Huzurbazar S."/>
            <person name="Westhof E."/>
            <person name="Delsuc F."/>
            <person name="Lehrach H."/>
            <person name="Reinhardt R."/>
            <person name="Weissenbach J."/>
            <person name="Roy S.W."/>
            <person name="Artiguenave F."/>
            <person name="Postlethwait J.H."/>
            <person name="Manak J.R."/>
            <person name="Thompson E.M."/>
            <person name="Jaillon O."/>
            <person name="Du Pasquier L."/>
            <person name="Boudinot P."/>
            <person name="Liberles D.A."/>
            <person name="Volff J.N."/>
            <person name="Philippe H."/>
            <person name="Lenhard B."/>
            <person name="Roest Crollius H."/>
            <person name="Wincker P."/>
            <person name="Chourrout D."/>
        </authorList>
    </citation>
    <scope>NUCLEOTIDE SEQUENCE [LARGE SCALE GENOMIC DNA]</scope>
</reference>
<dbReference type="PROSITE" id="PS00135">
    <property type="entry name" value="TRYPSIN_SER"/>
    <property type="match status" value="1"/>
</dbReference>
<dbReference type="MEROPS" id="S01.258"/>
<evidence type="ECO:0000256" key="2">
    <source>
        <dbReference type="ARBA" id="ARBA00009228"/>
    </source>
</evidence>
<evidence type="ECO:0000256" key="5">
    <source>
        <dbReference type="ARBA" id="ARBA00022801"/>
    </source>
</evidence>
<dbReference type="GO" id="GO:0006508">
    <property type="term" value="P:proteolysis"/>
    <property type="evidence" value="ECO:0007669"/>
    <property type="project" value="UniProtKB-KW"/>
</dbReference>
<dbReference type="InterPro" id="IPR009003">
    <property type="entry name" value="Peptidase_S1_PA"/>
</dbReference>
<evidence type="ECO:0000256" key="8">
    <source>
        <dbReference type="RuleBase" id="RU363034"/>
    </source>
</evidence>
<evidence type="ECO:0000259" key="10">
    <source>
        <dbReference type="PROSITE" id="PS50240"/>
    </source>
</evidence>
<evidence type="ECO:0000256" key="9">
    <source>
        <dbReference type="SAM" id="SignalP"/>
    </source>
</evidence>
<feature type="signal peptide" evidence="9">
    <location>
        <begin position="1"/>
        <end position="16"/>
    </location>
</feature>
<dbReference type="InParanoid" id="E4WU68"/>
<dbReference type="InterPro" id="IPR033116">
    <property type="entry name" value="TRYPSIN_SER"/>
</dbReference>
<feature type="chain" id="PRO_5003192307" description="Peptidase S1 domain-containing protein" evidence="9">
    <location>
        <begin position="17"/>
        <end position="239"/>
    </location>
</feature>
<evidence type="ECO:0000256" key="7">
    <source>
        <dbReference type="ARBA" id="ARBA00023157"/>
    </source>
</evidence>
<dbReference type="InterPro" id="IPR001254">
    <property type="entry name" value="Trypsin_dom"/>
</dbReference>
<dbReference type="EMBL" id="FN653016">
    <property type="protein sequence ID" value="CBY06992.1"/>
    <property type="molecule type" value="Genomic_DNA"/>
</dbReference>
<dbReference type="OrthoDB" id="10012881at2759"/>
<dbReference type="FunCoup" id="E4WU68">
    <property type="interactions" value="16"/>
</dbReference>
<dbReference type="PANTHER" id="PTHR24264:SF65">
    <property type="entry name" value="SRCR DOMAIN-CONTAINING PROTEIN"/>
    <property type="match status" value="1"/>
</dbReference>
<dbReference type="Proteomes" id="UP000001307">
    <property type="component" value="Unassembled WGS sequence"/>
</dbReference>
<evidence type="ECO:0000256" key="6">
    <source>
        <dbReference type="ARBA" id="ARBA00022825"/>
    </source>
</evidence>
<dbReference type="PRINTS" id="PR00722">
    <property type="entry name" value="CHYMOTRYPSIN"/>
</dbReference>
<keyword evidence="9" id="KW-0732">Signal</keyword>
<dbReference type="Gene3D" id="2.40.10.10">
    <property type="entry name" value="Trypsin-like serine proteases"/>
    <property type="match status" value="3"/>
</dbReference>
<dbReference type="PROSITE" id="PS50240">
    <property type="entry name" value="TRYPSIN_DOM"/>
    <property type="match status" value="1"/>
</dbReference>
<accession>E4WU68</accession>
<dbReference type="FunFam" id="2.40.10.10:FF:000010">
    <property type="entry name" value="Kallikrein related peptidase 11"/>
    <property type="match status" value="1"/>
</dbReference>
<evidence type="ECO:0000313" key="11">
    <source>
        <dbReference type="EMBL" id="CBY06992.1"/>
    </source>
</evidence>
<dbReference type="InterPro" id="IPR043504">
    <property type="entry name" value="Peptidase_S1_PA_chymotrypsin"/>
</dbReference>
<dbReference type="SMART" id="SM00020">
    <property type="entry name" value="Tryp_SPc"/>
    <property type="match status" value="1"/>
</dbReference>
<dbReference type="PANTHER" id="PTHR24264">
    <property type="entry name" value="TRYPSIN-RELATED"/>
    <property type="match status" value="1"/>
</dbReference>
<dbReference type="GO" id="GO:0005615">
    <property type="term" value="C:extracellular space"/>
    <property type="evidence" value="ECO:0007669"/>
    <property type="project" value="TreeGrafter"/>
</dbReference>
<organism evidence="11">
    <name type="scientific">Oikopleura dioica</name>
    <name type="common">Tunicate</name>
    <dbReference type="NCBI Taxonomy" id="34765"/>
    <lineage>
        <taxon>Eukaryota</taxon>
        <taxon>Metazoa</taxon>
        <taxon>Chordata</taxon>
        <taxon>Tunicata</taxon>
        <taxon>Appendicularia</taxon>
        <taxon>Copelata</taxon>
        <taxon>Oikopleuridae</taxon>
        <taxon>Oikopleura</taxon>
    </lineage>
</organism>
<feature type="domain" description="Peptidase S1" evidence="10">
    <location>
        <begin position="27"/>
        <end position="239"/>
    </location>
</feature>
<keyword evidence="7" id="KW-1015">Disulfide bond</keyword>
<evidence type="ECO:0000256" key="3">
    <source>
        <dbReference type="ARBA" id="ARBA00022525"/>
    </source>
</evidence>